<dbReference type="Proteomes" id="UP000615446">
    <property type="component" value="Unassembled WGS sequence"/>
</dbReference>
<evidence type="ECO:0000313" key="1">
    <source>
        <dbReference type="EMBL" id="GBB87416.1"/>
    </source>
</evidence>
<reference evidence="2" key="2">
    <citation type="submission" date="2019-10" db="EMBL/GenBank/DDBJ databases">
        <title>Conservation and host-specific expression of non-tandemly repeated heterogenous ribosome RNA gene in arbuscular mycorrhizal fungi.</title>
        <authorList>
            <person name="Maeda T."/>
            <person name="Kobayashi Y."/>
            <person name="Nakagawa T."/>
            <person name="Ezawa T."/>
            <person name="Yamaguchi K."/>
            <person name="Bino T."/>
            <person name="Nishimoto Y."/>
            <person name="Shigenobu S."/>
            <person name="Kawaguchi M."/>
        </authorList>
    </citation>
    <scope>NUCLEOTIDE SEQUENCE</scope>
    <source>
        <strain evidence="2">HR1</strain>
    </source>
</reference>
<organism evidence="1 3">
    <name type="scientific">Rhizophagus clarus</name>
    <dbReference type="NCBI Taxonomy" id="94130"/>
    <lineage>
        <taxon>Eukaryota</taxon>
        <taxon>Fungi</taxon>
        <taxon>Fungi incertae sedis</taxon>
        <taxon>Mucoromycota</taxon>
        <taxon>Glomeromycotina</taxon>
        <taxon>Glomeromycetes</taxon>
        <taxon>Glomerales</taxon>
        <taxon>Glomeraceae</taxon>
        <taxon>Rhizophagus</taxon>
    </lineage>
</organism>
<protein>
    <submittedName>
        <fullName evidence="1">Uncharacterized protein</fullName>
    </submittedName>
</protein>
<keyword evidence="3" id="KW-1185">Reference proteome</keyword>
<accession>A0A2Z6R3R1</accession>
<proteinExistence type="predicted"/>
<dbReference type="Proteomes" id="UP000247702">
    <property type="component" value="Unassembled WGS sequence"/>
</dbReference>
<name>A0A2Z6R3R1_9GLOM</name>
<dbReference type="EMBL" id="BLAL01000357">
    <property type="protein sequence ID" value="GET04886.1"/>
    <property type="molecule type" value="Genomic_DNA"/>
</dbReference>
<dbReference type="AlphaFoldDB" id="A0A2Z6R3R1"/>
<dbReference type="OrthoDB" id="2351209at2759"/>
<reference evidence="1 3" key="1">
    <citation type="submission" date="2017-11" db="EMBL/GenBank/DDBJ databases">
        <title>The genome of Rhizophagus clarus HR1 reveals common genetic basis of auxotrophy among arbuscular mycorrhizal fungi.</title>
        <authorList>
            <person name="Kobayashi Y."/>
        </authorList>
    </citation>
    <scope>NUCLEOTIDE SEQUENCE [LARGE SCALE GENOMIC DNA]</scope>
    <source>
        <strain evidence="1 3">HR1</strain>
    </source>
</reference>
<evidence type="ECO:0000313" key="3">
    <source>
        <dbReference type="Proteomes" id="UP000247702"/>
    </source>
</evidence>
<gene>
    <name evidence="2" type="ORF">RCL2_003117800</name>
    <name evidence="1" type="ORF">RclHR1_01390006</name>
</gene>
<evidence type="ECO:0000313" key="2">
    <source>
        <dbReference type="EMBL" id="GET04886.1"/>
    </source>
</evidence>
<comment type="caution">
    <text evidence="1">The sequence shown here is derived from an EMBL/GenBank/DDBJ whole genome shotgun (WGS) entry which is preliminary data.</text>
</comment>
<sequence length="220" mass="26201">MTITADSYRENFNILKEKTSAIDKRLKNENKEYEKLIERIILNTCNNGAETVQPLGTNFNRISGIMEDKDKIIGDTHKLTDKVIDSLKSKEIYCLRDWITKFFTQVEGRYNAPNNDVRGWAKLLGAFDQKTSYEMANFRSRDKEYISQLKITLNEVQMSTDDFEKLYKMKRESNIEFHDQTDTLPEAEERFEKMQFTDEMKHYKEPLKKLFEALKIWYRD</sequence>
<dbReference type="EMBL" id="BEXD01000435">
    <property type="protein sequence ID" value="GBB87416.1"/>
    <property type="molecule type" value="Genomic_DNA"/>
</dbReference>